<evidence type="ECO:0000256" key="2">
    <source>
        <dbReference type="ARBA" id="ARBA00022692"/>
    </source>
</evidence>
<evidence type="ECO:0000256" key="5">
    <source>
        <dbReference type="RuleBase" id="RU004379"/>
    </source>
</evidence>
<feature type="transmembrane region" description="Helical" evidence="5">
    <location>
        <begin position="251"/>
        <end position="272"/>
    </location>
</feature>
<proteinExistence type="inferred from homology"/>
<evidence type="ECO:0000313" key="7">
    <source>
        <dbReference type="EMBL" id="KAJ7405238.1"/>
    </source>
</evidence>
<feature type="transmembrane region" description="Helical" evidence="5">
    <location>
        <begin position="185"/>
        <end position="204"/>
    </location>
</feature>
<keyword evidence="4 5" id="KW-0472">Membrane</keyword>
<reference evidence="7" key="1">
    <citation type="submission" date="2019-10" db="EMBL/GenBank/DDBJ databases">
        <authorList>
            <person name="Soares A.E.R."/>
            <person name="Aleixo A."/>
            <person name="Schneider P."/>
            <person name="Miyaki C.Y."/>
            <person name="Schneider M.P."/>
            <person name="Mello C."/>
            <person name="Vasconcelos A.T.R."/>
        </authorList>
    </citation>
    <scope>NUCLEOTIDE SEQUENCE</scope>
    <source>
        <tissue evidence="7">Muscle</tissue>
    </source>
</reference>
<comment type="caution">
    <text evidence="7">The sequence shown here is derived from an EMBL/GenBank/DDBJ whole genome shotgun (WGS) entry which is preliminary data.</text>
</comment>
<accession>A0ABQ9CM17</accession>
<feature type="transmembrane region" description="Helical" evidence="5">
    <location>
        <begin position="122"/>
        <end position="143"/>
    </location>
</feature>
<keyword evidence="2 5" id="KW-0812">Transmembrane</keyword>
<comment type="subcellular location">
    <subcellularLocation>
        <location evidence="1">Membrane</location>
        <topology evidence="1">Multi-pass membrane protein</topology>
    </subcellularLocation>
</comment>
<feature type="transmembrane region" description="Helical" evidence="5">
    <location>
        <begin position="278"/>
        <end position="299"/>
    </location>
</feature>
<evidence type="ECO:0000256" key="4">
    <source>
        <dbReference type="ARBA" id="ARBA00023136"/>
    </source>
</evidence>
<dbReference type="InterPro" id="IPR006214">
    <property type="entry name" value="Bax_inhibitor_1-related"/>
</dbReference>
<dbReference type="PANTHER" id="PTHR23291">
    <property type="entry name" value="BAX INHIBITOR-RELATED"/>
    <property type="match status" value="1"/>
</dbReference>
<keyword evidence="3 5" id="KW-1133">Transmembrane helix</keyword>
<feature type="region of interest" description="Disordered" evidence="6">
    <location>
        <begin position="1"/>
        <end position="56"/>
    </location>
</feature>
<feature type="transmembrane region" description="Helical" evidence="5">
    <location>
        <begin position="155"/>
        <end position="173"/>
    </location>
</feature>
<evidence type="ECO:0000313" key="8">
    <source>
        <dbReference type="Proteomes" id="UP001145742"/>
    </source>
</evidence>
<feature type="compositionally biased region" description="Pro residues" evidence="6">
    <location>
        <begin position="37"/>
        <end position="49"/>
    </location>
</feature>
<organism evidence="7 8">
    <name type="scientific">Willisornis vidua</name>
    <name type="common">Xingu scale-backed antbird</name>
    <dbReference type="NCBI Taxonomy" id="1566151"/>
    <lineage>
        <taxon>Eukaryota</taxon>
        <taxon>Metazoa</taxon>
        <taxon>Chordata</taxon>
        <taxon>Craniata</taxon>
        <taxon>Vertebrata</taxon>
        <taxon>Euteleostomi</taxon>
        <taxon>Archelosauria</taxon>
        <taxon>Archosauria</taxon>
        <taxon>Dinosauria</taxon>
        <taxon>Saurischia</taxon>
        <taxon>Theropoda</taxon>
        <taxon>Coelurosauria</taxon>
        <taxon>Aves</taxon>
        <taxon>Neognathae</taxon>
        <taxon>Neoaves</taxon>
        <taxon>Telluraves</taxon>
        <taxon>Australaves</taxon>
        <taxon>Passeriformes</taxon>
        <taxon>Thamnophilidae</taxon>
        <taxon>Willisornis</taxon>
    </lineage>
</organism>
<dbReference type="Pfam" id="PF01027">
    <property type="entry name" value="Bax1-I"/>
    <property type="match status" value="1"/>
</dbReference>
<name>A0ABQ9CM17_9PASS</name>
<dbReference type="PANTHER" id="PTHR23291:SF35">
    <property type="entry name" value="PROTEIN LIFEGUARD 3"/>
    <property type="match status" value="1"/>
</dbReference>
<evidence type="ECO:0000256" key="3">
    <source>
        <dbReference type="ARBA" id="ARBA00022989"/>
    </source>
</evidence>
<sequence length="336" mass="36818">MDPPKVALISPGCLWKTQRTSMSQPSAPPPYDDKNPLYPPPPGGYPQPPHYAGGYPQPGGYPPAAGYGQPGAYPAAGGYSHPGMAMPTMPIRFGDNGIGDGSPFQSVDWDDRKIRHTFIRKVYAIISLQLLVTVGIIAIFTFVDPVRSFVQRNVAIYYASYAVFLVTYLVLACCQGPRRRFPWNIILLSIFTLAMGLMTGTIASTYQTKAVLIAMLITAIVAIIVTIFCFQTKARRGICPALGEGARLFCVLGIVVMVTGIITAIVLSFKYVTWLHMLYAAIGAIAFTLFLAYDTQLVLGNRKNTLSPEEYVYGALTIYTDIIYIFTFLLQIVGRD</sequence>
<evidence type="ECO:0000256" key="6">
    <source>
        <dbReference type="SAM" id="MobiDB-lite"/>
    </source>
</evidence>
<feature type="transmembrane region" description="Helical" evidence="5">
    <location>
        <begin position="311"/>
        <end position="333"/>
    </location>
</feature>
<dbReference type="CDD" id="cd10428">
    <property type="entry name" value="LFG_like"/>
    <property type="match status" value="1"/>
</dbReference>
<feature type="transmembrane region" description="Helical" evidence="5">
    <location>
        <begin position="210"/>
        <end position="230"/>
    </location>
</feature>
<comment type="similarity">
    <text evidence="5">Belongs to the BI1 family.</text>
</comment>
<keyword evidence="8" id="KW-1185">Reference proteome</keyword>
<dbReference type="EMBL" id="WHWB01034717">
    <property type="protein sequence ID" value="KAJ7405238.1"/>
    <property type="molecule type" value="Genomic_DNA"/>
</dbReference>
<protein>
    <submittedName>
        <fullName evidence="7">Protein lifeguard 3</fullName>
    </submittedName>
</protein>
<evidence type="ECO:0000256" key="1">
    <source>
        <dbReference type="ARBA" id="ARBA00004141"/>
    </source>
</evidence>
<gene>
    <name evidence="7" type="primary">TMBIM1</name>
    <name evidence="7" type="ORF">WISP_140608</name>
</gene>
<dbReference type="Proteomes" id="UP001145742">
    <property type="component" value="Unassembled WGS sequence"/>
</dbReference>